<accession>A0A6J4TYK7</accession>
<evidence type="ECO:0000256" key="1">
    <source>
        <dbReference type="PIRNR" id="PIRNR021497"/>
    </source>
</evidence>
<feature type="domain" description="Sulphotransferase Stf0" evidence="2">
    <location>
        <begin position="7"/>
        <end position="237"/>
    </location>
</feature>
<gene>
    <name evidence="3" type="ORF">AVDCRST_MAG05-4820</name>
</gene>
<dbReference type="PIRSF" id="PIRSF021497">
    <property type="entry name" value="Sulphotransferase_Stf0"/>
    <property type="match status" value="1"/>
</dbReference>
<dbReference type="SUPFAM" id="SSF52540">
    <property type="entry name" value="P-loop containing nucleoside triphosphate hydrolases"/>
    <property type="match status" value="1"/>
</dbReference>
<evidence type="ECO:0000313" key="3">
    <source>
        <dbReference type="EMBL" id="CAA9535329.1"/>
    </source>
</evidence>
<name>A0A6J4TYK7_9ACTN</name>
<dbReference type="AlphaFoldDB" id="A0A6J4TYK7"/>
<sequence>MQEPPRSYVLCGTPRTGSTLLCSLLYSTGVLGRPESYFREPDEVAWAARFGLATEGGRVQDYRAFVNAAHGAGASDNGVFGVRIMWGSLERVIEGLGGVPGEYDLPILEEALGPLTFVHLRREDIAAQAVSWCRAEQTGHWQRGDAIARAPHQDVARARVLTGTIREHNAAWRAWFEANGIEPHTVTYEQLVGDRQRVVQGIAAKLAVELPSGWRPRSPHRKQADGLNRVWADALRRSMGR</sequence>
<dbReference type="EMBL" id="CADCVM010000515">
    <property type="protein sequence ID" value="CAA9535329.1"/>
    <property type="molecule type" value="Genomic_DNA"/>
</dbReference>
<keyword evidence="1" id="KW-0119">Carbohydrate metabolism</keyword>
<comment type="catalytic activity">
    <reaction evidence="1">
        <text>alpha,alpha-trehalose + 3'-phosphoadenylyl sulfate = 2-O-sulfo-alpha,alpha-trehalose + adenosine 3',5'-bisphosphate + H(+)</text>
        <dbReference type="Rhea" id="RHEA:41608"/>
        <dbReference type="ChEBI" id="CHEBI:15378"/>
        <dbReference type="ChEBI" id="CHEBI:16551"/>
        <dbReference type="ChEBI" id="CHEBI:58339"/>
        <dbReference type="ChEBI" id="CHEBI:58343"/>
        <dbReference type="ChEBI" id="CHEBI:60091"/>
        <dbReference type="EC" id="2.8.2.37"/>
    </reaction>
</comment>
<dbReference type="InterPro" id="IPR015124">
    <property type="entry name" value="Stf0"/>
</dbReference>
<keyword evidence="1" id="KW-0808">Transferase</keyword>
<dbReference type="InterPro" id="IPR024628">
    <property type="entry name" value="Sulfotransferase_Stf0_dom"/>
</dbReference>
<proteinExistence type="inferred from homology"/>
<dbReference type="Pfam" id="PF09037">
    <property type="entry name" value="Sulphotransf"/>
    <property type="match status" value="1"/>
</dbReference>
<organism evidence="3">
    <name type="scientific">uncultured Rubrobacteraceae bacterium</name>
    <dbReference type="NCBI Taxonomy" id="349277"/>
    <lineage>
        <taxon>Bacteria</taxon>
        <taxon>Bacillati</taxon>
        <taxon>Actinomycetota</taxon>
        <taxon>Rubrobacteria</taxon>
        <taxon>Rubrobacterales</taxon>
        <taxon>Rubrobacteraceae</taxon>
        <taxon>environmental samples</taxon>
    </lineage>
</organism>
<protein>
    <recommendedName>
        <fullName evidence="1">Trehalose 2-sulfotransferase</fullName>
    </recommendedName>
</protein>
<evidence type="ECO:0000259" key="2">
    <source>
        <dbReference type="Pfam" id="PF09037"/>
    </source>
</evidence>
<comment type="pathway">
    <text evidence="1">Glycolipid metabolism.</text>
</comment>
<comment type="function">
    <text evidence="1">Catalyzes the sulfuryl group transfer from 3'-phosphoadenosine-5'-phosphosulfate (PAPS) to trehalose, leading to trehalose-2-sulfate (T2S).</text>
</comment>
<dbReference type="Gene3D" id="3.40.50.300">
    <property type="entry name" value="P-loop containing nucleotide triphosphate hydrolases"/>
    <property type="match status" value="1"/>
</dbReference>
<dbReference type="InterPro" id="IPR027417">
    <property type="entry name" value="P-loop_NTPase"/>
</dbReference>
<reference evidence="3" key="1">
    <citation type="submission" date="2020-02" db="EMBL/GenBank/DDBJ databases">
        <authorList>
            <person name="Meier V. D."/>
        </authorList>
    </citation>
    <scope>NUCLEOTIDE SEQUENCE</scope>
    <source>
        <strain evidence="3">AVDCRST_MAG05</strain>
    </source>
</reference>
<dbReference type="GO" id="GO:0016740">
    <property type="term" value="F:transferase activity"/>
    <property type="evidence" value="ECO:0007669"/>
    <property type="project" value="UniProtKB-UniRule"/>
</dbReference>
<comment type="similarity">
    <text evidence="1">Belongs to the Stf0 sulfotransferase family.</text>
</comment>